<evidence type="ECO:0000256" key="3">
    <source>
        <dbReference type="ARBA" id="ARBA00022452"/>
    </source>
</evidence>
<evidence type="ECO:0000256" key="4">
    <source>
        <dbReference type="ARBA" id="ARBA00022692"/>
    </source>
</evidence>
<dbReference type="PROSITE" id="PS52016">
    <property type="entry name" value="TONB_DEPENDENT_REC_3"/>
    <property type="match status" value="1"/>
</dbReference>
<keyword evidence="6 8" id="KW-0472">Membrane</keyword>
<evidence type="ECO:0000256" key="9">
    <source>
        <dbReference type="SAM" id="SignalP"/>
    </source>
</evidence>
<evidence type="ECO:0000313" key="12">
    <source>
        <dbReference type="Proteomes" id="UP000533637"/>
    </source>
</evidence>
<keyword evidence="4 8" id="KW-0812">Transmembrane</keyword>
<dbReference type="InterPro" id="IPR011662">
    <property type="entry name" value="Secretin/TonB_short_N"/>
</dbReference>
<evidence type="ECO:0000256" key="6">
    <source>
        <dbReference type="ARBA" id="ARBA00023136"/>
    </source>
</evidence>
<evidence type="ECO:0000256" key="5">
    <source>
        <dbReference type="ARBA" id="ARBA00022729"/>
    </source>
</evidence>
<keyword evidence="3 8" id="KW-1134">Transmembrane beta strand</keyword>
<dbReference type="InterPro" id="IPR008969">
    <property type="entry name" value="CarboxyPept-like_regulatory"/>
</dbReference>
<keyword evidence="7 8" id="KW-0998">Cell outer membrane</keyword>
<dbReference type="Pfam" id="PF13715">
    <property type="entry name" value="CarbopepD_reg_2"/>
    <property type="match status" value="1"/>
</dbReference>
<dbReference type="PANTHER" id="PTHR30069:SF29">
    <property type="entry name" value="HEMOGLOBIN AND HEMOGLOBIN-HAPTOGLOBIN-BINDING PROTEIN 1-RELATED"/>
    <property type="match status" value="1"/>
</dbReference>
<feature type="domain" description="Secretin/TonB short N-terminal" evidence="10">
    <location>
        <begin position="66"/>
        <end position="117"/>
    </location>
</feature>
<dbReference type="SUPFAM" id="SSF49464">
    <property type="entry name" value="Carboxypeptidase regulatory domain-like"/>
    <property type="match status" value="1"/>
</dbReference>
<keyword evidence="12" id="KW-1185">Reference proteome</keyword>
<dbReference type="SUPFAM" id="SSF56935">
    <property type="entry name" value="Porins"/>
    <property type="match status" value="1"/>
</dbReference>
<feature type="signal peptide" evidence="9">
    <location>
        <begin position="1"/>
        <end position="35"/>
    </location>
</feature>
<dbReference type="Pfam" id="PF07660">
    <property type="entry name" value="STN"/>
    <property type="match status" value="1"/>
</dbReference>
<dbReference type="Gene3D" id="2.170.130.10">
    <property type="entry name" value="TonB-dependent receptor, plug domain"/>
    <property type="match status" value="1"/>
</dbReference>
<comment type="caution">
    <text evidence="11">The sequence shown here is derived from an EMBL/GenBank/DDBJ whole genome shotgun (WGS) entry which is preliminary data.</text>
</comment>
<comment type="subcellular location">
    <subcellularLocation>
        <location evidence="1 8">Cell outer membrane</location>
        <topology evidence="1 8">Multi-pass membrane protein</topology>
    </subcellularLocation>
</comment>
<accession>A0ABR6KL35</accession>
<evidence type="ECO:0000256" key="8">
    <source>
        <dbReference type="PROSITE-ProRule" id="PRU01360"/>
    </source>
</evidence>
<dbReference type="InterPro" id="IPR023996">
    <property type="entry name" value="TonB-dep_OMP_SusC/RagA"/>
</dbReference>
<dbReference type="InterPro" id="IPR037066">
    <property type="entry name" value="Plug_dom_sf"/>
</dbReference>
<gene>
    <name evidence="11" type="ORF">GGQ57_002062</name>
</gene>
<dbReference type="InterPro" id="IPR023997">
    <property type="entry name" value="TonB-dep_OMP_SusC/RagA_CS"/>
</dbReference>
<dbReference type="PANTHER" id="PTHR30069">
    <property type="entry name" value="TONB-DEPENDENT OUTER MEMBRANE RECEPTOR"/>
    <property type="match status" value="1"/>
</dbReference>
<evidence type="ECO:0000259" key="10">
    <source>
        <dbReference type="SMART" id="SM00965"/>
    </source>
</evidence>
<evidence type="ECO:0000256" key="7">
    <source>
        <dbReference type="ARBA" id="ARBA00023237"/>
    </source>
</evidence>
<keyword evidence="5 9" id="KW-0732">Signal</keyword>
<keyword evidence="2 8" id="KW-0813">Transport</keyword>
<reference evidence="11 12" key="1">
    <citation type="submission" date="2020-08" db="EMBL/GenBank/DDBJ databases">
        <title>Genomic Encyclopedia of Type Strains, Phase IV (KMG-IV): sequencing the most valuable type-strain genomes for metagenomic binning, comparative biology and taxonomic classification.</title>
        <authorList>
            <person name="Goeker M."/>
        </authorList>
    </citation>
    <scope>NUCLEOTIDE SEQUENCE [LARGE SCALE GENOMIC DNA]</scope>
    <source>
        <strain evidence="11 12">DSM 102983</strain>
    </source>
</reference>
<name>A0ABR6KL35_9BACT</name>
<evidence type="ECO:0000256" key="2">
    <source>
        <dbReference type="ARBA" id="ARBA00022448"/>
    </source>
</evidence>
<dbReference type="RefSeq" id="WP_229800912.1">
    <property type="nucleotide sequence ID" value="NZ_BMPB01000001.1"/>
</dbReference>
<dbReference type="NCBIfam" id="TIGR04056">
    <property type="entry name" value="OMP_RagA_SusC"/>
    <property type="match status" value="1"/>
</dbReference>
<dbReference type="InterPro" id="IPR012910">
    <property type="entry name" value="Plug_dom"/>
</dbReference>
<feature type="chain" id="PRO_5046068250" evidence="9">
    <location>
        <begin position="36"/>
        <end position="1133"/>
    </location>
</feature>
<dbReference type="NCBIfam" id="TIGR04057">
    <property type="entry name" value="SusC_RagA_signa"/>
    <property type="match status" value="1"/>
</dbReference>
<organism evidence="11 12">
    <name type="scientific">Parabacteroides faecis</name>
    <dbReference type="NCBI Taxonomy" id="1217282"/>
    <lineage>
        <taxon>Bacteria</taxon>
        <taxon>Pseudomonadati</taxon>
        <taxon>Bacteroidota</taxon>
        <taxon>Bacteroidia</taxon>
        <taxon>Bacteroidales</taxon>
        <taxon>Tannerellaceae</taxon>
        <taxon>Parabacteroides</taxon>
    </lineage>
</organism>
<dbReference type="EMBL" id="JACHOC010000003">
    <property type="protein sequence ID" value="MBB4622165.1"/>
    <property type="molecule type" value="Genomic_DNA"/>
</dbReference>
<proteinExistence type="inferred from homology"/>
<dbReference type="Pfam" id="PF07715">
    <property type="entry name" value="Plug"/>
    <property type="match status" value="1"/>
</dbReference>
<dbReference type="Gene3D" id="2.60.40.1120">
    <property type="entry name" value="Carboxypeptidase-like, regulatory domain"/>
    <property type="match status" value="1"/>
</dbReference>
<evidence type="ECO:0000256" key="1">
    <source>
        <dbReference type="ARBA" id="ARBA00004571"/>
    </source>
</evidence>
<dbReference type="Gene3D" id="2.40.170.20">
    <property type="entry name" value="TonB-dependent receptor, beta-barrel domain"/>
    <property type="match status" value="1"/>
</dbReference>
<dbReference type="Gene3D" id="3.55.50.30">
    <property type="match status" value="1"/>
</dbReference>
<protein>
    <submittedName>
        <fullName evidence="11">TonB-linked SusC/RagA family outer membrane protein</fullName>
    </submittedName>
</protein>
<dbReference type="InterPro" id="IPR039426">
    <property type="entry name" value="TonB-dep_rcpt-like"/>
</dbReference>
<evidence type="ECO:0000313" key="11">
    <source>
        <dbReference type="EMBL" id="MBB4622165.1"/>
    </source>
</evidence>
<dbReference type="SMART" id="SM00965">
    <property type="entry name" value="STN"/>
    <property type="match status" value="1"/>
</dbReference>
<dbReference type="Proteomes" id="UP000533637">
    <property type="component" value="Unassembled WGS sequence"/>
</dbReference>
<sequence length="1133" mass="128241">MNDQRIVVSLNLKRTINIMKLTVLMLAVCLSQVVAATYAQTARLNVSAKNETLESVLKQIEKQSEFLFFYNLEEVNKNEKISINKKNADIQDVLDAIATKTGLKYAIKDRHIVLTSNDTHAVNTVQQDRKIKGKIVDMNNEPVIGANVVIKGTTNGTVTDIEGYFEIDAPLNAEMLISYIGYLPQAVKIGKNTSYTIQLKEDTQALDEVVVVGYGTQKKATLTGAVASIKGEEIVKVSQPSIRASMLGKVPGIRFQQTNGEPGNDGGTFDIRGFGDALTIVDGVERPFSQIDPNEIESINILKDASASVYGFKGANGVIIIETKKGNISKPKINYSYTIGLQNPVKNLEMMDAYQYAYYRNEALMNAGQAPKYTAEELEKYRTGSDPVNYPTTDWYKEAVRKVSPKQQHNLNINGGSEKIRYFFSLGYLNQEGILKSSQEFDRYNFRSNIVADITPKLKAEVGLGGRLEDYKYPYYLGDEGVKVFSAIKSNAPNVPVYANNNPAYYYNSDNNELNPIAMLDREATGYKDKRYLEFNGQMSLSYEIMKGFIARAFLAYDYTSEMKKELKKDFKSYTYDQTLDVYNPITKVAQGELYQRTQPYYKTTQQYSLSYKNTFGKKHNVEGLLLFEWKEVKTNWFDARRYFSMTSAIPELDKGDKDNMQNSGNSSVDKYGGYVGRFNYDFAGKYMAEFSFRYDGSFKNSPNHRWGFFPAVSAGWRLSEEPFIKDAVPAMDNFKIRGSWGKIGNNNSLNANNFVSGWLYPSGNYIFGGNNGASITQGLSEANLANMNIFWYKVQTTNIGFDGSFWNGKLSFEFDYFYRKTTGLYATRETSLPTTAGIPLPQENLNSSDNRGFELTLGTAQRIGNVDFRIKGNVAYSRAKDLYKEQAAPLNQYKNWRDNGSYRYTNKTWGYEAIGQFQSYEEIYKSPIQDGKANSSLRPGDIKYQDLNGDGIIDDNDQKVIGKGAFPDLNFGLNLTFAWNNFDLDILFQGASNYTQMLNACKNPFRGPGEGNGFEIWTDRWHKADYDDPYSEWVPGKFPSLRIDNNDNNSRSSTYWTTNAYYVRMKSIELGYSIPKSLLSKVGVDNLRVYFNAYNPLTITNVKYTDPEAVEGWMSFYYPQLKVYSFGINIGF</sequence>
<dbReference type="InterPro" id="IPR036942">
    <property type="entry name" value="Beta-barrel_TonB_sf"/>
</dbReference>
<comment type="similarity">
    <text evidence="8">Belongs to the TonB-dependent receptor family.</text>
</comment>